<evidence type="ECO:0000256" key="18">
    <source>
        <dbReference type="SAM" id="Phobius"/>
    </source>
</evidence>
<comment type="catalytic activity">
    <reaction evidence="16">
        <text>a 3-O-[N-acetyl-alpha-D-galactosaminyl]-L-threonyl-[protein] + CMP-N-acetyl-beta-neuraminate = a 3-O-[N-acetyl-alpha-neuraminosyl-(2-&gt;6)-N-acetyl-alpha-D-galactosaminyl]-L-threonyl-[protein] + CMP + H(+)</text>
        <dbReference type="Rhea" id="RHEA:81643"/>
        <dbReference type="Rhea" id="RHEA-COMP:11689"/>
        <dbReference type="Rhea" id="RHEA-COMP:19720"/>
        <dbReference type="ChEBI" id="CHEBI:15378"/>
        <dbReference type="ChEBI" id="CHEBI:57812"/>
        <dbReference type="ChEBI" id="CHEBI:60377"/>
        <dbReference type="ChEBI" id="CHEBI:87075"/>
        <dbReference type="ChEBI" id="CHEBI:231970"/>
    </reaction>
    <physiologicalReaction direction="left-to-right" evidence="16">
        <dbReference type="Rhea" id="RHEA:81644"/>
    </physiologicalReaction>
</comment>
<protein>
    <recommendedName>
        <fullName evidence="14">alpha-N-acetylgalactosaminide alpha-2,6-sialyltransferase</fullName>
        <ecNumber evidence="14">2.4.3.3</ecNumber>
    </recommendedName>
</protein>
<evidence type="ECO:0000256" key="14">
    <source>
        <dbReference type="ARBA" id="ARBA00039109"/>
    </source>
</evidence>
<gene>
    <name evidence="19" type="ORF">HOLleu_09819</name>
</gene>
<evidence type="ECO:0000256" key="11">
    <source>
        <dbReference type="ARBA" id="ARBA00023157"/>
    </source>
</evidence>
<dbReference type="EMBL" id="JAIZAY010000004">
    <property type="protein sequence ID" value="KAJ8042931.1"/>
    <property type="molecule type" value="Genomic_DNA"/>
</dbReference>
<comment type="pathway">
    <text evidence="2">Protein modification; protein glycosylation.</text>
</comment>
<dbReference type="InterPro" id="IPR038578">
    <property type="entry name" value="GT29-like_sf"/>
</dbReference>
<evidence type="ECO:0000256" key="10">
    <source>
        <dbReference type="ARBA" id="ARBA00023136"/>
    </source>
</evidence>
<dbReference type="PIRSF" id="PIRSF005557">
    <property type="entry name" value="Sialyl_trans"/>
    <property type="match status" value="1"/>
</dbReference>
<keyword evidence="8 18" id="KW-1133">Transmembrane helix</keyword>
<evidence type="ECO:0000256" key="17">
    <source>
        <dbReference type="PIRSR" id="PIRSR005557-2"/>
    </source>
</evidence>
<dbReference type="PANTHER" id="PTHR45941:SF2">
    <property type="entry name" value="ALPHA-N-ACETYLGALACTOSAMINIDE ALPHA-2,6-SIALYLTRANSFERASE 2-LIKE"/>
    <property type="match status" value="1"/>
</dbReference>
<evidence type="ECO:0000256" key="12">
    <source>
        <dbReference type="ARBA" id="ARBA00023180"/>
    </source>
</evidence>
<comment type="caution">
    <text evidence="19">The sequence shown here is derived from an EMBL/GenBank/DDBJ whole genome shotgun (WGS) entry which is preliminary data.</text>
</comment>
<keyword evidence="20" id="KW-1185">Reference proteome</keyword>
<evidence type="ECO:0000256" key="2">
    <source>
        <dbReference type="ARBA" id="ARBA00004922"/>
    </source>
</evidence>
<comment type="subcellular location">
    <subcellularLocation>
        <location evidence="1">Golgi apparatus membrane</location>
        <topology evidence="1">Single-pass type II membrane protein</topology>
    </subcellularLocation>
</comment>
<accession>A0A9Q1HF91</accession>
<dbReference type="GO" id="GO:0000139">
    <property type="term" value="C:Golgi membrane"/>
    <property type="evidence" value="ECO:0007669"/>
    <property type="project" value="UniProtKB-SubCell"/>
</dbReference>
<evidence type="ECO:0000313" key="20">
    <source>
        <dbReference type="Proteomes" id="UP001152320"/>
    </source>
</evidence>
<evidence type="ECO:0000313" key="19">
    <source>
        <dbReference type="EMBL" id="KAJ8042931.1"/>
    </source>
</evidence>
<comment type="catalytic activity">
    <reaction evidence="15">
        <text>a 3-O-[N-acetyl-alpha-neuraminyl-(2-&gt;3)-beta-D-galactosyl-(1-&gt;3)-N-acetyl-alpha-D-galactosaminyl]-L-threonyl-[protein] + CMP-N-acetyl-beta-neuraminate = a 3-O-{alpha-Neu5Ac-(2-&gt;3)-beta-D-Gal-(1-&gt;3)-[alpha-Neu5Ac-(2-&gt;6)]-alpha-D-GalNAc}-L-threonyl-[protein] + CMP + H(+)</text>
        <dbReference type="Rhea" id="RHEA:81659"/>
        <dbReference type="Rhea" id="RHEA-COMP:14417"/>
        <dbReference type="Rhea" id="RHEA-COMP:16763"/>
        <dbReference type="ChEBI" id="CHEBI:15378"/>
        <dbReference type="ChEBI" id="CHEBI:57812"/>
        <dbReference type="ChEBI" id="CHEBI:60377"/>
        <dbReference type="ChEBI" id="CHEBI:139598"/>
        <dbReference type="ChEBI" id="CHEBI:156398"/>
    </reaction>
    <physiologicalReaction direction="left-to-right" evidence="15">
        <dbReference type="Rhea" id="RHEA:81660"/>
    </physiologicalReaction>
</comment>
<evidence type="ECO:0000256" key="15">
    <source>
        <dbReference type="ARBA" id="ARBA00050664"/>
    </source>
</evidence>
<organism evidence="19 20">
    <name type="scientific">Holothuria leucospilota</name>
    <name type="common">Black long sea cucumber</name>
    <name type="synonym">Mertensiothuria leucospilota</name>
    <dbReference type="NCBI Taxonomy" id="206669"/>
    <lineage>
        <taxon>Eukaryota</taxon>
        <taxon>Metazoa</taxon>
        <taxon>Echinodermata</taxon>
        <taxon>Eleutherozoa</taxon>
        <taxon>Echinozoa</taxon>
        <taxon>Holothuroidea</taxon>
        <taxon>Aspidochirotacea</taxon>
        <taxon>Aspidochirotida</taxon>
        <taxon>Holothuriidae</taxon>
        <taxon>Holothuria</taxon>
    </lineage>
</organism>
<dbReference type="Pfam" id="PF00777">
    <property type="entry name" value="Glyco_transf_29"/>
    <property type="match status" value="1"/>
</dbReference>
<dbReference type="GO" id="GO:0001665">
    <property type="term" value="F:alpha-N-acetylgalactosaminide alpha-2,6-sialyltransferase activity"/>
    <property type="evidence" value="ECO:0007669"/>
    <property type="project" value="UniProtKB-EC"/>
</dbReference>
<comment type="catalytic activity">
    <reaction evidence="13">
        <text>a beta-D-galactosyl-(1-&gt;3)-N-acetyl-alpha-D-galactosaminyl derivative + CMP-N-acetyl-beta-neuraminate = a beta-D-galactosyl-(1-&gt;3)-[N-acetyl-alpha-neuraminyl-(2-&gt;6)]-N-acetyl-alpha-D-galactosaminyl derivative + CMP + H(+)</text>
        <dbReference type="Rhea" id="RHEA:11136"/>
        <dbReference type="ChEBI" id="CHEBI:15378"/>
        <dbReference type="ChEBI" id="CHEBI:57812"/>
        <dbReference type="ChEBI" id="CHEBI:60377"/>
        <dbReference type="ChEBI" id="CHEBI:133470"/>
        <dbReference type="ChEBI" id="CHEBI:140764"/>
        <dbReference type="EC" id="2.4.3.3"/>
    </reaction>
    <physiologicalReaction direction="left-to-right" evidence="13">
        <dbReference type="Rhea" id="RHEA:11137"/>
    </physiologicalReaction>
</comment>
<evidence type="ECO:0000256" key="7">
    <source>
        <dbReference type="ARBA" id="ARBA00022968"/>
    </source>
</evidence>
<dbReference type="AlphaFoldDB" id="A0A9Q1HF91"/>
<keyword evidence="6 18" id="KW-0812">Transmembrane</keyword>
<proteinExistence type="inferred from homology"/>
<evidence type="ECO:0000256" key="5">
    <source>
        <dbReference type="ARBA" id="ARBA00022679"/>
    </source>
</evidence>
<dbReference type="InterPro" id="IPR012163">
    <property type="entry name" value="Sialyl_trans"/>
</dbReference>
<evidence type="ECO:0000256" key="1">
    <source>
        <dbReference type="ARBA" id="ARBA00004323"/>
    </source>
</evidence>
<dbReference type="EC" id="2.4.3.3" evidence="14"/>
<dbReference type="PANTHER" id="PTHR45941">
    <property type="entry name" value="ALPHA-N-ACETYLGALACTOSAMINIDE ALPHA-2,6-SIALYLTRANSFERASE 2-LIKE-RELATED"/>
    <property type="match status" value="1"/>
</dbReference>
<keyword evidence="9" id="KW-0333">Golgi apparatus</keyword>
<keyword evidence="11" id="KW-1015">Disulfide bond</keyword>
<keyword evidence="10 18" id="KW-0472">Membrane</keyword>
<feature type="disulfide bond" evidence="17">
    <location>
        <begin position="205"/>
        <end position="369"/>
    </location>
</feature>
<dbReference type="InterPro" id="IPR001675">
    <property type="entry name" value="Glyco_trans_29"/>
</dbReference>
<dbReference type="OrthoDB" id="10264956at2759"/>
<evidence type="ECO:0000256" key="16">
    <source>
        <dbReference type="ARBA" id="ARBA00052285"/>
    </source>
</evidence>
<dbReference type="Proteomes" id="UP001152320">
    <property type="component" value="Chromosome 4"/>
</dbReference>
<evidence type="ECO:0000256" key="9">
    <source>
        <dbReference type="ARBA" id="ARBA00023034"/>
    </source>
</evidence>
<comment type="similarity">
    <text evidence="3">Belongs to the glycosyltransferase 29 family.</text>
</comment>
<keyword evidence="7" id="KW-0735">Signal-anchor</keyword>
<evidence type="ECO:0000256" key="4">
    <source>
        <dbReference type="ARBA" id="ARBA00022676"/>
    </source>
</evidence>
<sequence>MASTENSRNPRYFFLLILIFCASYFMIRLWTFNERAALPQMLSKFHHFKFFRKKLISHEAVNTSFDDLVNVSLSRQVAETIVEENVPLPNLPEISLEEFIKEEKQYYHDEQYLMYKKCPTSVRLKIANNSAVKHKFIEDMPVLMWDKHLSPSEYKRLFRFKNINGFKNMYYKNISSTLSKLTSENNRYMFDDLLHSATKKDCIRCAIIGNGGILNGSKKGKEIDSHDYVFRVNTALTKGFEADVGSKTSFYCFTMVTLSNTLAGSRKFGFTAPPSPPGIRYLVFADNEWTYMYMGAQFAGKDPLPRSPDKYHRRPMKFNVPVTPDIIKIVHPDFERYLKWSWVNSSHQHRDIHRPTTGAIMLLVALHTCDEVNAYGFGGSYEKYSDHYYEPKFSKHTFYANHDDRTEQKLWHLLRKEKIINLYTRDEER</sequence>
<keyword evidence="12" id="KW-0325">Glycoprotein</keyword>
<evidence type="ECO:0000256" key="6">
    <source>
        <dbReference type="ARBA" id="ARBA00022692"/>
    </source>
</evidence>
<feature type="transmembrane region" description="Helical" evidence="18">
    <location>
        <begin position="12"/>
        <end position="31"/>
    </location>
</feature>
<dbReference type="Gene3D" id="3.90.1480.20">
    <property type="entry name" value="Glycosyl transferase family 29"/>
    <property type="match status" value="1"/>
</dbReference>
<evidence type="ECO:0000256" key="13">
    <source>
        <dbReference type="ARBA" id="ARBA00036348"/>
    </source>
</evidence>
<name>A0A9Q1HF91_HOLLE</name>
<evidence type="ECO:0000256" key="8">
    <source>
        <dbReference type="ARBA" id="ARBA00022989"/>
    </source>
</evidence>
<keyword evidence="5" id="KW-0808">Transferase</keyword>
<evidence type="ECO:0000256" key="3">
    <source>
        <dbReference type="ARBA" id="ARBA00006003"/>
    </source>
</evidence>
<keyword evidence="4" id="KW-0328">Glycosyltransferase</keyword>
<reference evidence="19" key="1">
    <citation type="submission" date="2021-10" db="EMBL/GenBank/DDBJ databases">
        <title>Tropical sea cucumber genome reveals ecological adaptation and Cuvierian tubules defense mechanism.</title>
        <authorList>
            <person name="Chen T."/>
        </authorList>
    </citation>
    <scope>NUCLEOTIDE SEQUENCE</scope>
    <source>
        <strain evidence="19">Nanhai2018</strain>
        <tissue evidence="19">Muscle</tissue>
    </source>
</reference>